<sequence>MNRSSLKTILLITIAATAILLTVCISAFAYTTATEYVKDAYVDEIKQIARLSGDRVDQFFKNQEDLAEFISSNPVVISAVETRTAKTLNEILAVLFQKMKVYENVFISTPESNPLIFADSTGKALGFRWGGQNFDDNIKQTLAGNVFLSKVGASPVTGEPVALLTVPIKRGDKVIAILGLSLSLSSVTGELVSRVKIGTDGFITITGFDGTVVAHPDKSLILKFNASNTDWGKKLLAMKSGESMEYFFKKAKIASIYRLENRQISVMAVMSKDDVTNVVRQMLFKIAACAFVFLIISIFIIYKLLNHRLLPLQEASQLFKSMSTGDLTTELKIYNNDEVGSLSKDTNLFLESLRHSINEIQKISYELASSAEELSSSSESFSSTAQSTAASVEEMSATLEEISAGMENISGSTDNQYRNVSGFREKIKELSSSINYVGGEIQNTLDQAKSISEQAKKGEESLSGMNQMISNILKSSGEMTAIVGIINDIADQTSLLALNASIEAARAGDAGRGFAVVAEEISKLSEKTASAIKSISAMISKNRGELDTGAKGIQSSTEMIHAIIKNVEQVTVAMDKLYSITGSQQNINRVVTDNVQTVSSEAESVKLATDEQKKAVMEINDVISQINEHTISTASGAEQMSASAKTLSHNADKLRSITDKFKI</sequence>
<dbReference type="InterPro" id="IPR004089">
    <property type="entry name" value="MCPsignal_dom"/>
</dbReference>
<evidence type="ECO:0000256" key="7">
    <source>
        <dbReference type="ARBA" id="ARBA00029447"/>
    </source>
</evidence>
<dbReference type="InterPro" id="IPR003660">
    <property type="entry name" value="HAMP_dom"/>
</dbReference>
<dbReference type="Gene3D" id="1.10.287.950">
    <property type="entry name" value="Methyl-accepting chemotaxis protein"/>
    <property type="match status" value="1"/>
</dbReference>
<dbReference type="Gene3D" id="3.30.450.20">
    <property type="entry name" value="PAS domain"/>
    <property type="match status" value="1"/>
</dbReference>
<keyword evidence="10" id="KW-0732">Signal</keyword>
<organism evidence="13 14">
    <name type="scientific">Leptospira kobayashii</name>
    <dbReference type="NCBI Taxonomy" id="1917830"/>
    <lineage>
        <taxon>Bacteria</taxon>
        <taxon>Pseudomonadati</taxon>
        <taxon>Spirochaetota</taxon>
        <taxon>Spirochaetia</taxon>
        <taxon>Leptospirales</taxon>
        <taxon>Leptospiraceae</taxon>
        <taxon>Leptospira</taxon>
    </lineage>
</organism>
<comment type="similarity">
    <text evidence="7">Belongs to the methyl-accepting chemotaxis (MCP) protein family.</text>
</comment>
<dbReference type="Pfam" id="PF02743">
    <property type="entry name" value="dCache_1"/>
    <property type="match status" value="1"/>
</dbReference>
<keyword evidence="8" id="KW-0807">Transducer</keyword>
<dbReference type="PANTHER" id="PTHR43531:SF11">
    <property type="entry name" value="METHYL-ACCEPTING CHEMOTAXIS PROTEIN 3"/>
    <property type="match status" value="1"/>
</dbReference>
<feature type="chain" id="PRO_5045161522" evidence="10">
    <location>
        <begin position="30"/>
        <end position="663"/>
    </location>
</feature>
<evidence type="ECO:0000256" key="8">
    <source>
        <dbReference type="PROSITE-ProRule" id="PRU00284"/>
    </source>
</evidence>
<evidence type="ECO:0000256" key="4">
    <source>
        <dbReference type="ARBA" id="ARBA00022692"/>
    </source>
</evidence>
<dbReference type="PROSITE" id="PS50111">
    <property type="entry name" value="CHEMOTAXIS_TRANSDUC_2"/>
    <property type="match status" value="1"/>
</dbReference>
<feature type="signal peptide" evidence="10">
    <location>
        <begin position="1"/>
        <end position="29"/>
    </location>
</feature>
<dbReference type="PANTHER" id="PTHR43531">
    <property type="entry name" value="PROTEIN ICFG"/>
    <property type="match status" value="1"/>
</dbReference>
<keyword evidence="14" id="KW-1185">Reference proteome</keyword>
<feature type="domain" description="Methyl-accepting transducer" evidence="11">
    <location>
        <begin position="370"/>
        <end position="627"/>
    </location>
</feature>
<dbReference type="Proteomes" id="UP000245263">
    <property type="component" value="Chromosome 1"/>
</dbReference>
<feature type="transmembrane region" description="Helical" evidence="9">
    <location>
        <begin position="282"/>
        <end position="302"/>
    </location>
</feature>
<dbReference type="InterPro" id="IPR051310">
    <property type="entry name" value="MCP_chemotaxis"/>
</dbReference>
<gene>
    <name evidence="13" type="ORF">LPTSP3_g07270</name>
</gene>
<reference evidence="13 14" key="1">
    <citation type="submission" date="2021-08" db="EMBL/GenBank/DDBJ databases">
        <title>Complete genome sequence of Leptospira kobayashii strain E30.</title>
        <authorList>
            <person name="Nakao R."/>
            <person name="Nakamura S."/>
            <person name="Masuzawa T."/>
            <person name="Koizumi N."/>
        </authorList>
    </citation>
    <scope>NUCLEOTIDE SEQUENCE [LARGE SCALE GENOMIC DNA]</scope>
    <source>
        <strain evidence="13 14">E30</strain>
    </source>
</reference>
<accession>A0ABN6KA08</accession>
<dbReference type="CDD" id="cd18773">
    <property type="entry name" value="PDC1_HK_sensor"/>
    <property type="match status" value="1"/>
</dbReference>
<dbReference type="InterPro" id="IPR033479">
    <property type="entry name" value="dCache_1"/>
</dbReference>
<evidence type="ECO:0000259" key="11">
    <source>
        <dbReference type="PROSITE" id="PS50111"/>
    </source>
</evidence>
<dbReference type="Pfam" id="PF00015">
    <property type="entry name" value="MCPsignal"/>
    <property type="match status" value="1"/>
</dbReference>
<dbReference type="SMART" id="SM00283">
    <property type="entry name" value="MA"/>
    <property type="match status" value="1"/>
</dbReference>
<keyword evidence="5 9" id="KW-1133">Transmembrane helix</keyword>
<evidence type="ECO:0000256" key="6">
    <source>
        <dbReference type="ARBA" id="ARBA00023136"/>
    </source>
</evidence>
<dbReference type="Pfam" id="PF00672">
    <property type="entry name" value="HAMP"/>
    <property type="match status" value="1"/>
</dbReference>
<keyword evidence="2" id="KW-1003">Cell membrane</keyword>
<dbReference type="SUPFAM" id="SSF58104">
    <property type="entry name" value="Methyl-accepting chemotaxis protein (MCP) signaling domain"/>
    <property type="match status" value="1"/>
</dbReference>
<dbReference type="InterPro" id="IPR004090">
    <property type="entry name" value="Chemotax_Me-accpt_rcpt"/>
</dbReference>
<dbReference type="InterPro" id="IPR029151">
    <property type="entry name" value="Sensor-like_sf"/>
</dbReference>
<keyword evidence="3" id="KW-0145">Chemotaxis</keyword>
<dbReference type="PROSITE" id="PS50885">
    <property type="entry name" value="HAMP"/>
    <property type="match status" value="1"/>
</dbReference>
<name>A0ABN6KA08_9LEPT</name>
<proteinExistence type="inferred from homology"/>
<evidence type="ECO:0000256" key="5">
    <source>
        <dbReference type="ARBA" id="ARBA00022989"/>
    </source>
</evidence>
<dbReference type="SMART" id="SM00304">
    <property type="entry name" value="HAMP"/>
    <property type="match status" value="1"/>
</dbReference>
<feature type="domain" description="HAMP" evidence="12">
    <location>
        <begin position="306"/>
        <end position="358"/>
    </location>
</feature>
<dbReference type="PRINTS" id="PR00260">
    <property type="entry name" value="CHEMTRNSDUCR"/>
</dbReference>
<evidence type="ECO:0000313" key="13">
    <source>
        <dbReference type="EMBL" id="BDA77797.1"/>
    </source>
</evidence>
<evidence type="ECO:0000256" key="9">
    <source>
        <dbReference type="SAM" id="Phobius"/>
    </source>
</evidence>
<dbReference type="RefSeq" id="WP_109020770.1">
    <property type="nucleotide sequence ID" value="NZ_AP025028.1"/>
</dbReference>
<protein>
    <submittedName>
        <fullName evidence="13">Methyl-accepting chemotaxis protein</fullName>
    </submittedName>
</protein>
<dbReference type="Gene3D" id="6.10.340.10">
    <property type="match status" value="1"/>
</dbReference>
<evidence type="ECO:0000256" key="2">
    <source>
        <dbReference type="ARBA" id="ARBA00022475"/>
    </source>
</evidence>
<dbReference type="SUPFAM" id="SSF103190">
    <property type="entry name" value="Sensory domain-like"/>
    <property type="match status" value="1"/>
</dbReference>
<keyword evidence="6 9" id="KW-0472">Membrane</keyword>
<keyword evidence="4 9" id="KW-0812">Transmembrane</keyword>
<evidence type="ECO:0000313" key="14">
    <source>
        <dbReference type="Proteomes" id="UP000245263"/>
    </source>
</evidence>
<evidence type="ECO:0000259" key="12">
    <source>
        <dbReference type="PROSITE" id="PS50885"/>
    </source>
</evidence>
<evidence type="ECO:0000256" key="1">
    <source>
        <dbReference type="ARBA" id="ARBA00004651"/>
    </source>
</evidence>
<dbReference type="CDD" id="cd06225">
    <property type="entry name" value="HAMP"/>
    <property type="match status" value="1"/>
</dbReference>
<comment type="subcellular location">
    <subcellularLocation>
        <location evidence="1">Cell membrane</location>
        <topology evidence="1">Multi-pass membrane protein</topology>
    </subcellularLocation>
</comment>
<dbReference type="CDD" id="cd12912">
    <property type="entry name" value="PDC2_MCP_like"/>
    <property type="match status" value="1"/>
</dbReference>
<evidence type="ECO:0000256" key="3">
    <source>
        <dbReference type="ARBA" id="ARBA00022500"/>
    </source>
</evidence>
<dbReference type="EMBL" id="AP025028">
    <property type="protein sequence ID" value="BDA77797.1"/>
    <property type="molecule type" value="Genomic_DNA"/>
</dbReference>
<evidence type="ECO:0000256" key="10">
    <source>
        <dbReference type="SAM" id="SignalP"/>
    </source>
</evidence>